<protein>
    <submittedName>
        <fullName evidence="2">Uncharacterized protein</fullName>
    </submittedName>
</protein>
<accession>A0ABN9VI96</accession>
<dbReference type="EMBL" id="CAUYUJ010017221">
    <property type="protein sequence ID" value="CAK0872939.1"/>
    <property type="molecule type" value="Genomic_DNA"/>
</dbReference>
<comment type="caution">
    <text evidence="2">The sequence shown here is derived from an EMBL/GenBank/DDBJ whole genome shotgun (WGS) entry which is preliminary data.</text>
</comment>
<evidence type="ECO:0000313" key="3">
    <source>
        <dbReference type="Proteomes" id="UP001189429"/>
    </source>
</evidence>
<organism evidence="2 3">
    <name type="scientific">Prorocentrum cordatum</name>
    <dbReference type="NCBI Taxonomy" id="2364126"/>
    <lineage>
        <taxon>Eukaryota</taxon>
        <taxon>Sar</taxon>
        <taxon>Alveolata</taxon>
        <taxon>Dinophyceae</taxon>
        <taxon>Prorocentrales</taxon>
        <taxon>Prorocentraceae</taxon>
        <taxon>Prorocentrum</taxon>
    </lineage>
</organism>
<gene>
    <name evidence="2" type="ORF">PCOR1329_LOCUS58270</name>
</gene>
<reference evidence="2" key="1">
    <citation type="submission" date="2023-10" db="EMBL/GenBank/DDBJ databases">
        <authorList>
            <person name="Chen Y."/>
            <person name="Shah S."/>
            <person name="Dougan E. K."/>
            <person name="Thang M."/>
            <person name="Chan C."/>
        </authorList>
    </citation>
    <scope>NUCLEOTIDE SEQUENCE [LARGE SCALE GENOMIC DNA]</scope>
</reference>
<feature type="compositionally biased region" description="Basic and acidic residues" evidence="1">
    <location>
        <begin position="256"/>
        <end position="281"/>
    </location>
</feature>
<keyword evidence="3" id="KW-1185">Reference proteome</keyword>
<feature type="region of interest" description="Disordered" evidence="1">
    <location>
        <begin position="243"/>
        <end position="305"/>
    </location>
</feature>
<proteinExistence type="predicted"/>
<name>A0ABN9VI96_9DINO</name>
<sequence>MKRQARQQAALLGAGDALEGEAQAWVISDPRDARFGEVLDEQALENPARCVHLRRMDVISLGGTERTIAKIGRDEQGDWMRDPREGVGDIQLLGDRRSKLGRRDVDFRDAVEMMEQVELADSPDIGPRAMGEYLTSVPVGTGNLTAYQAEWERLSGVFAGGAQNHEYRVLLEIIRRAICLDQLNVKNLHCMEAAARRIMQIEMAVARDPLHPDFSGLEDIISGPAQSSGSASAPKYLEHVVARQKDRANIQKQTRLHKEELERDRPGSDDKDKRRRDEKGDKKGKKDNKGESTPPGQPKCDWWPRGQWLHNDPFPLPVAEVEARPMGAPRSTMRRWRVRSERQRRASEAIEMLNYLAASRVNSGCDKARRVRPHGGAPAAVQRSALESVQERVGFFGGPLCEAVGGERSLREVLRSTDQYELDPQHLASYDVTRLRVCKGDIRPVPVAELLPAEAAGAACLSEIDLSSYATSLGGFGGACEPRFSGADVKDCFCQLANEEMGSWFGFGSPLTVEEWGLDLQRVWDDDVDGWTPAR</sequence>
<dbReference type="Proteomes" id="UP001189429">
    <property type="component" value="Unassembled WGS sequence"/>
</dbReference>
<evidence type="ECO:0000256" key="1">
    <source>
        <dbReference type="SAM" id="MobiDB-lite"/>
    </source>
</evidence>
<evidence type="ECO:0000313" key="2">
    <source>
        <dbReference type="EMBL" id="CAK0872939.1"/>
    </source>
</evidence>
<feature type="non-terminal residue" evidence="2">
    <location>
        <position position="535"/>
    </location>
</feature>